<dbReference type="PANTHER" id="PTHR23310">
    <property type="entry name" value="ACYL-COA-BINDING PROTEIN, ACBP"/>
    <property type="match status" value="1"/>
</dbReference>
<dbReference type="InterPro" id="IPR035984">
    <property type="entry name" value="Acyl-CoA-binding_sf"/>
</dbReference>
<dbReference type="Pfam" id="PF00887">
    <property type="entry name" value="ACBP"/>
    <property type="match status" value="1"/>
</dbReference>
<dbReference type="InterPro" id="IPR014352">
    <property type="entry name" value="FERM/acyl-CoA-bd_prot_sf"/>
</dbReference>
<gene>
    <name evidence="4" type="ORF">M501DRAFT_997309</name>
</gene>
<reference evidence="4" key="1">
    <citation type="journal article" date="2020" name="Stud. Mycol.">
        <title>101 Dothideomycetes genomes: a test case for predicting lifestyles and emergence of pathogens.</title>
        <authorList>
            <person name="Haridas S."/>
            <person name="Albert R."/>
            <person name="Binder M."/>
            <person name="Bloem J."/>
            <person name="Labutti K."/>
            <person name="Salamov A."/>
            <person name="Andreopoulos B."/>
            <person name="Baker S."/>
            <person name="Barry K."/>
            <person name="Bills G."/>
            <person name="Bluhm B."/>
            <person name="Cannon C."/>
            <person name="Castanera R."/>
            <person name="Culley D."/>
            <person name="Daum C."/>
            <person name="Ezra D."/>
            <person name="Gonzalez J."/>
            <person name="Henrissat B."/>
            <person name="Kuo A."/>
            <person name="Liang C."/>
            <person name="Lipzen A."/>
            <person name="Lutzoni F."/>
            <person name="Magnuson J."/>
            <person name="Mondo S."/>
            <person name="Nolan M."/>
            <person name="Ohm R."/>
            <person name="Pangilinan J."/>
            <person name="Park H.-J."/>
            <person name="Ramirez L."/>
            <person name="Alfaro M."/>
            <person name="Sun H."/>
            <person name="Tritt A."/>
            <person name="Yoshinaga Y."/>
            <person name="Zwiers L.-H."/>
            <person name="Turgeon B."/>
            <person name="Goodwin S."/>
            <person name="Spatafora J."/>
            <person name="Crous P."/>
            <person name="Grigoriev I."/>
        </authorList>
    </citation>
    <scope>NUCLEOTIDE SEQUENCE</scope>
    <source>
        <strain evidence="4">CBS 101060</strain>
    </source>
</reference>
<organism evidence="4 5">
    <name type="scientific">Patellaria atrata CBS 101060</name>
    <dbReference type="NCBI Taxonomy" id="1346257"/>
    <lineage>
        <taxon>Eukaryota</taxon>
        <taxon>Fungi</taxon>
        <taxon>Dikarya</taxon>
        <taxon>Ascomycota</taxon>
        <taxon>Pezizomycotina</taxon>
        <taxon>Dothideomycetes</taxon>
        <taxon>Dothideomycetes incertae sedis</taxon>
        <taxon>Patellariales</taxon>
        <taxon>Patellariaceae</taxon>
        <taxon>Patellaria</taxon>
    </lineage>
</organism>
<evidence type="ECO:0000256" key="1">
    <source>
        <dbReference type="ARBA" id="ARBA00005567"/>
    </source>
</evidence>
<dbReference type="Gene3D" id="1.20.80.10">
    <property type="match status" value="1"/>
</dbReference>
<evidence type="ECO:0000256" key="2">
    <source>
        <dbReference type="ARBA" id="ARBA00023121"/>
    </source>
</evidence>
<keyword evidence="5" id="KW-1185">Reference proteome</keyword>
<sequence>MSDYDTAVKESRQLTAKPTNDELLELYSLFKVGNAEDRDKAPKPGMFDMAGKAKLKSWDKLLEEGITATQAKERYVKLVNALKEKYGFDPAKKPE</sequence>
<keyword evidence="2" id="KW-0446">Lipid-binding</keyword>
<dbReference type="InterPro" id="IPR000582">
    <property type="entry name" value="Acyl-CoA-binding_protein"/>
</dbReference>
<proteinExistence type="inferred from homology"/>
<evidence type="ECO:0000313" key="5">
    <source>
        <dbReference type="Proteomes" id="UP000799429"/>
    </source>
</evidence>
<dbReference type="AlphaFoldDB" id="A0A9P4S4L1"/>
<name>A0A9P4S4L1_9PEZI</name>
<dbReference type="Proteomes" id="UP000799429">
    <property type="component" value="Unassembled WGS sequence"/>
</dbReference>
<dbReference type="GO" id="GO:0000062">
    <property type="term" value="F:fatty-acyl-CoA binding"/>
    <property type="evidence" value="ECO:0007669"/>
    <property type="project" value="InterPro"/>
</dbReference>
<dbReference type="PRINTS" id="PR00689">
    <property type="entry name" value="ACOABINDINGP"/>
</dbReference>
<evidence type="ECO:0000313" key="4">
    <source>
        <dbReference type="EMBL" id="KAF2836071.1"/>
    </source>
</evidence>
<comment type="similarity">
    <text evidence="1">Belongs to the ACBP family.</text>
</comment>
<dbReference type="GO" id="GO:0006631">
    <property type="term" value="P:fatty acid metabolic process"/>
    <property type="evidence" value="ECO:0007669"/>
    <property type="project" value="TreeGrafter"/>
</dbReference>
<evidence type="ECO:0000259" key="3">
    <source>
        <dbReference type="PROSITE" id="PS51228"/>
    </source>
</evidence>
<dbReference type="PANTHER" id="PTHR23310:SF62">
    <property type="entry name" value="ACYL-COA BINDING PROTEIN 1, ISOFORM A"/>
    <property type="match status" value="1"/>
</dbReference>
<accession>A0A9P4S4L1</accession>
<dbReference type="EMBL" id="MU006105">
    <property type="protein sequence ID" value="KAF2836071.1"/>
    <property type="molecule type" value="Genomic_DNA"/>
</dbReference>
<dbReference type="PROSITE" id="PS51228">
    <property type="entry name" value="ACB_2"/>
    <property type="match status" value="1"/>
</dbReference>
<comment type="caution">
    <text evidence="4">The sequence shown here is derived from an EMBL/GenBank/DDBJ whole genome shotgun (WGS) entry which is preliminary data.</text>
</comment>
<dbReference type="SUPFAM" id="SSF47027">
    <property type="entry name" value="Acyl-CoA binding protein"/>
    <property type="match status" value="1"/>
</dbReference>
<protein>
    <submittedName>
        <fullName evidence="4">Diazepam-binding inhibitor</fullName>
    </submittedName>
</protein>
<dbReference type="OrthoDB" id="346910at2759"/>
<feature type="domain" description="ACB" evidence="3">
    <location>
        <begin position="1"/>
        <end position="88"/>
    </location>
</feature>